<keyword evidence="2" id="KW-1185">Reference proteome</keyword>
<reference evidence="1" key="2">
    <citation type="submission" date="2020-11" db="EMBL/GenBank/DDBJ databases">
        <authorList>
            <person name="McCartney M.A."/>
            <person name="Auch B."/>
            <person name="Kono T."/>
            <person name="Mallez S."/>
            <person name="Becker A."/>
            <person name="Gohl D.M."/>
            <person name="Silverstein K.A.T."/>
            <person name="Koren S."/>
            <person name="Bechman K.B."/>
            <person name="Herman A."/>
            <person name="Abrahante J.E."/>
            <person name="Garbe J."/>
        </authorList>
    </citation>
    <scope>NUCLEOTIDE SEQUENCE</scope>
    <source>
        <strain evidence="1">Duluth1</strain>
        <tissue evidence="1">Whole animal</tissue>
    </source>
</reference>
<evidence type="ECO:0000313" key="1">
    <source>
        <dbReference type="EMBL" id="KAH3733811.1"/>
    </source>
</evidence>
<dbReference type="Proteomes" id="UP000828390">
    <property type="component" value="Unassembled WGS sequence"/>
</dbReference>
<protein>
    <submittedName>
        <fullName evidence="1">Uncharacterized protein</fullName>
    </submittedName>
</protein>
<organism evidence="1 2">
    <name type="scientific">Dreissena polymorpha</name>
    <name type="common">Zebra mussel</name>
    <name type="synonym">Mytilus polymorpha</name>
    <dbReference type="NCBI Taxonomy" id="45954"/>
    <lineage>
        <taxon>Eukaryota</taxon>
        <taxon>Metazoa</taxon>
        <taxon>Spiralia</taxon>
        <taxon>Lophotrochozoa</taxon>
        <taxon>Mollusca</taxon>
        <taxon>Bivalvia</taxon>
        <taxon>Autobranchia</taxon>
        <taxon>Heteroconchia</taxon>
        <taxon>Euheterodonta</taxon>
        <taxon>Imparidentia</taxon>
        <taxon>Neoheterodontei</taxon>
        <taxon>Myida</taxon>
        <taxon>Dreissenoidea</taxon>
        <taxon>Dreissenidae</taxon>
        <taxon>Dreissena</taxon>
    </lineage>
</organism>
<gene>
    <name evidence="1" type="ORF">DPMN_040246</name>
</gene>
<reference evidence="1" key="1">
    <citation type="journal article" date="2019" name="bioRxiv">
        <title>The Genome of the Zebra Mussel, Dreissena polymorpha: A Resource for Invasive Species Research.</title>
        <authorList>
            <person name="McCartney M.A."/>
            <person name="Auch B."/>
            <person name="Kono T."/>
            <person name="Mallez S."/>
            <person name="Zhang Y."/>
            <person name="Obille A."/>
            <person name="Becker A."/>
            <person name="Abrahante J.E."/>
            <person name="Garbe J."/>
            <person name="Badalamenti J.P."/>
            <person name="Herman A."/>
            <person name="Mangelson H."/>
            <person name="Liachko I."/>
            <person name="Sullivan S."/>
            <person name="Sone E.D."/>
            <person name="Koren S."/>
            <person name="Silverstein K.A.T."/>
            <person name="Beckman K.B."/>
            <person name="Gohl D.M."/>
        </authorList>
    </citation>
    <scope>NUCLEOTIDE SEQUENCE</scope>
    <source>
        <strain evidence="1">Duluth1</strain>
        <tissue evidence="1">Whole animal</tissue>
    </source>
</reference>
<dbReference type="EMBL" id="JAIWYP010000011">
    <property type="protein sequence ID" value="KAH3733811.1"/>
    <property type="molecule type" value="Genomic_DNA"/>
</dbReference>
<accession>A0A9D4HWP4</accession>
<name>A0A9D4HWP4_DREPO</name>
<dbReference type="AlphaFoldDB" id="A0A9D4HWP4"/>
<sequence length="196" mass="21731">MAADEDREEEAVFLGIHVNARPGKSSKAEQTETGSQSQALGYRSTLILLTILTSGQHIHQRLEQVQEERVITLEPTQLLADWSTVPYHATGACFVGWSPALHSPYFSHFGMTPHSEGVVSPQTFCRTRGSTHPFSRPNVPFASTGRLRYATYSKTAATKPSRRTPSKYKPFLSNPKPLSLTRGCLRHATYSWTAAI</sequence>
<comment type="caution">
    <text evidence="1">The sequence shown here is derived from an EMBL/GenBank/DDBJ whole genome shotgun (WGS) entry which is preliminary data.</text>
</comment>
<proteinExistence type="predicted"/>
<evidence type="ECO:0000313" key="2">
    <source>
        <dbReference type="Proteomes" id="UP000828390"/>
    </source>
</evidence>